<proteinExistence type="predicted"/>
<dbReference type="SUPFAM" id="SSF52794">
    <property type="entry name" value="PTS system IIB component-like"/>
    <property type="match status" value="1"/>
</dbReference>
<dbReference type="InterPro" id="IPR013196">
    <property type="entry name" value="HTH_11"/>
</dbReference>
<dbReference type="Pfam" id="PF08279">
    <property type="entry name" value="HTH_11"/>
    <property type="match status" value="1"/>
</dbReference>
<dbReference type="eggNOG" id="COG3711">
    <property type="taxonomic scope" value="Bacteria"/>
</dbReference>
<keyword evidence="8" id="KW-1185">Reference proteome</keyword>
<dbReference type="RefSeq" id="WP_026642327.1">
    <property type="nucleotide sequence ID" value="NZ_JAXEUP010000010.1"/>
</dbReference>
<dbReference type="PROSITE" id="PS51099">
    <property type="entry name" value="PTS_EIIB_TYPE_2"/>
    <property type="match status" value="1"/>
</dbReference>
<dbReference type="CDD" id="cd05568">
    <property type="entry name" value="PTS_IIB_bgl_like"/>
    <property type="match status" value="1"/>
</dbReference>
<evidence type="ECO:0000259" key="5">
    <source>
        <dbReference type="PROSITE" id="PS51099"/>
    </source>
</evidence>
<feature type="domain" description="PRD" evidence="6">
    <location>
        <begin position="179"/>
        <end position="288"/>
    </location>
</feature>
<keyword evidence="3" id="KW-0805">Transcription regulation</keyword>
<accession>A0A087E9K6</accession>
<dbReference type="InterPro" id="IPR011608">
    <property type="entry name" value="PRD"/>
</dbReference>
<sequence>MTNDYMDSMVNYLLNRRDFVSGQELAQVLNVSTKTIARAVKQANESAGDVTIIESQRGRGYRLNFQNYFSQRDNMRRPEGMGGITSAERRDEIIKRLLITSPQQYRMDDIWGKFYLSDSAIASDMRALRVMLDKFRLTLNRVGDRVWIEGTETDVRRAIAQLVKTDDVATDRFLQPNQTIKQRDASFVTMQLDLVERMMHADIPYPYSVNLFTHLYILIERFRNSVALSDGEFTEAMRSQMEEHPSIREVCEKVVENLSTYLGTTLPAVEVYFLYQYLTSSRIHHHNADSHEITDQVRVVTEFLIDKVIEDPEYRYINRQSLLISLSKHMKPLMNRLENNIKVNNALLEQIKLEYSHLFNAVTKATVQLSEHFHLATIDDEEIGFITVYFAQAVETSAAPLNVLLVCTTGLGTAQLLRSKIEKRLPSFHVVETLAARNLDSEIARYPHVDMVISTIRLPETVTKPTVVVSAMLTIEDQERLEEEADRVRQGAML</sequence>
<protein>
    <submittedName>
        <fullName evidence="7">PRD domain-containing protein</fullName>
        <ecNumber evidence="7">2.7.1.69</ecNumber>
    </submittedName>
</protein>
<evidence type="ECO:0000313" key="8">
    <source>
        <dbReference type="Proteomes" id="UP000029080"/>
    </source>
</evidence>
<dbReference type="InterPro" id="IPR036390">
    <property type="entry name" value="WH_DNA-bd_sf"/>
</dbReference>
<evidence type="ECO:0000256" key="2">
    <source>
        <dbReference type="ARBA" id="ARBA00022737"/>
    </source>
</evidence>
<dbReference type="InterPro" id="IPR050661">
    <property type="entry name" value="BglG_antiterminators"/>
</dbReference>
<dbReference type="GO" id="GO:0008982">
    <property type="term" value="F:protein-N(PI)-phosphohistidine-sugar phosphotransferase activity"/>
    <property type="evidence" value="ECO:0007669"/>
    <property type="project" value="InterPro"/>
</dbReference>
<dbReference type="InterPro" id="IPR013011">
    <property type="entry name" value="PTS_EIIB_2"/>
</dbReference>
<reference evidence="7 8" key="1">
    <citation type="submission" date="2014-03" db="EMBL/GenBank/DDBJ databases">
        <title>Genomics of Bifidobacteria.</title>
        <authorList>
            <person name="Ventura M."/>
            <person name="Milani C."/>
            <person name="Lugli G.A."/>
        </authorList>
    </citation>
    <scope>NUCLEOTIDE SEQUENCE [LARGE SCALE GENOMIC DNA]</scope>
    <source>
        <strain evidence="7 8">JCM 13495</strain>
    </source>
</reference>
<dbReference type="PANTHER" id="PTHR30185:SF18">
    <property type="entry name" value="TRANSCRIPTIONAL REGULATOR MTLR"/>
    <property type="match status" value="1"/>
</dbReference>
<dbReference type="InterPro" id="IPR036634">
    <property type="entry name" value="PRD_sf"/>
</dbReference>
<evidence type="ECO:0000256" key="3">
    <source>
        <dbReference type="ARBA" id="ARBA00023015"/>
    </source>
</evidence>
<dbReference type="GO" id="GO:0006355">
    <property type="term" value="P:regulation of DNA-templated transcription"/>
    <property type="evidence" value="ECO:0007669"/>
    <property type="project" value="InterPro"/>
</dbReference>
<dbReference type="Gene3D" id="1.10.10.10">
    <property type="entry name" value="Winged helix-like DNA-binding domain superfamily/Winged helix DNA-binding domain"/>
    <property type="match status" value="1"/>
</dbReference>
<comment type="caution">
    <text evidence="7">The sequence shown here is derived from an EMBL/GenBank/DDBJ whole genome shotgun (WGS) entry which is preliminary data.</text>
</comment>
<dbReference type="Gene3D" id="1.10.1790.10">
    <property type="entry name" value="PRD domain"/>
    <property type="match status" value="2"/>
</dbReference>
<dbReference type="STRING" id="356829.BITS_1325"/>
<dbReference type="PROSITE" id="PS51372">
    <property type="entry name" value="PRD_2"/>
    <property type="match status" value="2"/>
</dbReference>
<evidence type="ECO:0000313" key="7">
    <source>
        <dbReference type="EMBL" id="KFJ04457.1"/>
    </source>
</evidence>
<evidence type="ECO:0000259" key="6">
    <source>
        <dbReference type="PROSITE" id="PS51372"/>
    </source>
</evidence>
<dbReference type="EC" id="2.7.1.69" evidence="7"/>
<keyword evidence="1 7" id="KW-0808">Transferase</keyword>
<dbReference type="Pfam" id="PF00874">
    <property type="entry name" value="PRD"/>
    <property type="match status" value="2"/>
</dbReference>
<dbReference type="AlphaFoldDB" id="A0A087E9K6"/>
<keyword evidence="2" id="KW-0677">Repeat</keyword>
<dbReference type="SUPFAM" id="SSF63520">
    <property type="entry name" value="PTS-regulatory domain, PRD"/>
    <property type="match status" value="2"/>
</dbReference>
<evidence type="ECO:0000256" key="1">
    <source>
        <dbReference type="ARBA" id="ARBA00022679"/>
    </source>
</evidence>
<gene>
    <name evidence="7" type="ORF">BITS_1325</name>
</gene>
<dbReference type="GO" id="GO:0009401">
    <property type="term" value="P:phosphoenolpyruvate-dependent sugar phosphotransferase system"/>
    <property type="evidence" value="ECO:0007669"/>
    <property type="project" value="InterPro"/>
</dbReference>
<dbReference type="InterPro" id="IPR036388">
    <property type="entry name" value="WH-like_DNA-bd_sf"/>
</dbReference>
<dbReference type="OrthoDB" id="3239954at2"/>
<feature type="domain" description="PTS EIIB type-2" evidence="5">
    <location>
        <begin position="401"/>
        <end position="493"/>
    </location>
</feature>
<feature type="domain" description="PRD" evidence="6">
    <location>
        <begin position="292"/>
        <end position="400"/>
    </location>
</feature>
<dbReference type="PANTHER" id="PTHR30185">
    <property type="entry name" value="CRYPTIC BETA-GLUCOSIDE BGL OPERON ANTITERMINATOR"/>
    <property type="match status" value="1"/>
</dbReference>
<dbReference type="InterPro" id="IPR036095">
    <property type="entry name" value="PTS_EIIB-like_sf"/>
</dbReference>
<name>A0A087E9K6_9BIFI</name>
<evidence type="ECO:0000256" key="4">
    <source>
        <dbReference type="ARBA" id="ARBA00023163"/>
    </source>
</evidence>
<dbReference type="EMBL" id="JGZU01000018">
    <property type="protein sequence ID" value="KFJ04457.1"/>
    <property type="molecule type" value="Genomic_DNA"/>
</dbReference>
<keyword evidence="4" id="KW-0804">Transcription</keyword>
<dbReference type="Proteomes" id="UP000029080">
    <property type="component" value="Unassembled WGS sequence"/>
</dbReference>
<organism evidence="7 8">
    <name type="scientific">Bifidobacterium tsurumiense</name>
    <dbReference type="NCBI Taxonomy" id="356829"/>
    <lineage>
        <taxon>Bacteria</taxon>
        <taxon>Bacillati</taxon>
        <taxon>Actinomycetota</taxon>
        <taxon>Actinomycetes</taxon>
        <taxon>Bifidobacteriales</taxon>
        <taxon>Bifidobacteriaceae</taxon>
        <taxon>Bifidobacterium</taxon>
    </lineage>
</organism>
<dbReference type="SUPFAM" id="SSF46785">
    <property type="entry name" value="Winged helix' DNA-binding domain"/>
    <property type="match status" value="1"/>
</dbReference>
<dbReference type="Gene3D" id="3.40.50.2300">
    <property type="match status" value="1"/>
</dbReference>